<reference evidence="2" key="1">
    <citation type="journal article" date="2019" name="Int. J. Syst. Evol. Microbiol.">
        <title>The Global Catalogue of Microorganisms (GCM) 10K type strain sequencing project: providing services to taxonomists for standard genome sequencing and annotation.</title>
        <authorList>
            <consortium name="The Broad Institute Genomics Platform"/>
            <consortium name="The Broad Institute Genome Sequencing Center for Infectious Disease"/>
            <person name="Wu L."/>
            <person name="Ma J."/>
        </authorList>
    </citation>
    <scope>NUCLEOTIDE SEQUENCE [LARGE SCALE GENOMIC DNA]</scope>
    <source>
        <strain evidence="2">JCM 30774</strain>
    </source>
</reference>
<sequence>MTKQMTRMEKIEKGLNKLGNNFTTADTLGAFSMGKKIELAEESSRLAYAVLSAVVDELKEIKANGQ</sequence>
<proteinExistence type="predicted"/>
<organism evidence="1 2">
    <name type="scientific">Rhodanobacter aciditrophus</name>
    <dbReference type="NCBI Taxonomy" id="1623218"/>
    <lineage>
        <taxon>Bacteria</taxon>
        <taxon>Pseudomonadati</taxon>
        <taxon>Pseudomonadota</taxon>
        <taxon>Gammaproteobacteria</taxon>
        <taxon>Lysobacterales</taxon>
        <taxon>Rhodanobacteraceae</taxon>
        <taxon>Rhodanobacter</taxon>
    </lineage>
</organism>
<name>A0ABW4B6T4_9GAMM</name>
<dbReference type="EMBL" id="JBHTMN010000014">
    <property type="protein sequence ID" value="MFD1384310.1"/>
    <property type="molecule type" value="Genomic_DNA"/>
</dbReference>
<evidence type="ECO:0000313" key="2">
    <source>
        <dbReference type="Proteomes" id="UP001597059"/>
    </source>
</evidence>
<dbReference type="Proteomes" id="UP001597059">
    <property type="component" value="Unassembled WGS sequence"/>
</dbReference>
<comment type="caution">
    <text evidence="1">The sequence shown here is derived from an EMBL/GenBank/DDBJ whole genome shotgun (WGS) entry which is preliminary data.</text>
</comment>
<protein>
    <recommendedName>
        <fullName evidence="3">Rop-like protein</fullName>
    </recommendedName>
</protein>
<evidence type="ECO:0008006" key="3">
    <source>
        <dbReference type="Google" id="ProtNLM"/>
    </source>
</evidence>
<dbReference type="RefSeq" id="WP_377368403.1">
    <property type="nucleotide sequence ID" value="NZ_JBHTMN010000014.1"/>
</dbReference>
<accession>A0ABW4B6T4</accession>
<keyword evidence="2" id="KW-1185">Reference proteome</keyword>
<evidence type="ECO:0000313" key="1">
    <source>
        <dbReference type="EMBL" id="MFD1384310.1"/>
    </source>
</evidence>
<gene>
    <name evidence="1" type="ORF">ACFQ45_13105</name>
</gene>